<evidence type="ECO:0000256" key="3">
    <source>
        <dbReference type="ARBA" id="ARBA00004147"/>
    </source>
</evidence>
<keyword evidence="9" id="KW-0235">DNA replication</keyword>
<evidence type="ECO:0000256" key="5">
    <source>
        <dbReference type="ARBA" id="ARBA00014531"/>
    </source>
</evidence>
<evidence type="ECO:0000313" key="24">
    <source>
        <dbReference type="EMBL" id="QGH73614.1"/>
    </source>
</evidence>
<reference evidence="24 25" key="1">
    <citation type="submission" date="2019-10" db="EMBL/GenBank/DDBJ databases">
        <title>Florida's Freshwater Springs.</title>
        <authorList>
            <person name="Malki K."/>
            <person name="Breitbart M."/>
        </authorList>
    </citation>
    <scope>NUCLEOTIDE SEQUENCE [LARGE SCALE GENOMIC DNA]</scope>
    <source>
        <strain evidence="24">Ct0Vt4</strain>
    </source>
</reference>
<dbReference type="Pfam" id="PF00910">
    <property type="entry name" value="RNA_helicase"/>
    <property type="match status" value="1"/>
</dbReference>
<keyword evidence="14" id="KW-0378">Hydrolase</keyword>
<dbReference type="PROSITE" id="PS52020">
    <property type="entry name" value="CRESS_DNA_REP"/>
    <property type="match status" value="1"/>
</dbReference>
<evidence type="ECO:0000256" key="4">
    <source>
        <dbReference type="ARBA" id="ARBA00008545"/>
    </source>
</evidence>
<evidence type="ECO:0000256" key="13">
    <source>
        <dbReference type="ARBA" id="ARBA00022759"/>
    </source>
</evidence>
<evidence type="ECO:0000256" key="8">
    <source>
        <dbReference type="ARBA" id="ARBA00022695"/>
    </source>
</evidence>
<organism evidence="24 25">
    <name type="scientific">CRESS virus sp. ct0Vt4</name>
    <dbReference type="NCBI Taxonomy" id="2656673"/>
    <lineage>
        <taxon>Viruses</taxon>
        <taxon>Monodnaviria</taxon>
        <taxon>Shotokuvirae</taxon>
        <taxon>Cressdnaviricota</taxon>
        <taxon>Arfiviricetes</taxon>
        <taxon>Saturnivirales</taxon>
        <taxon>Kanorauviridae</taxon>
        <taxon>Sagusvirus</taxon>
        <taxon>Sagusvirus jaringis</taxon>
    </lineage>
</organism>
<evidence type="ECO:0000256" key="16">
    <source>
        <dbReference type="ARBA" id="ARBA00022840"/>
    </source>
</evidence>
<evidence type="ECO:0000256" key="19">
    <source>
        <dbReference type="ARBA" id="ARBA00023268"/>
    </source>
</evidence>
<dbReference type="GO" id="GO:0004519">
    <property type="term" value="F:endonuclease activity"/>
    <property type="evidence" value="ECO:0007669"/>
    <property type="project" value="UniProtKB-KW"/>
</dbReference>
<keyword evidence="18" id="KW-0238">DNA-binding</keyword>
<dbReference type="InterPro" id="IPR027417">
    <property type="entry name" value="P-loop_NTPase"/>
</dbReference>
<dbReference type="GO" id="GO:0042025">
    <property type="term" value="C:host cell nucleus"/>
    <property type="evidence" value="ECO:0007669"/>
    <property type="project" value="UniProtKB-SubCell"/>
</dbReference>
<dbReference type="Gene3D" id="3.40.1310.20">
    <property type="match status" value="1"/>
</dbReference>
<keyword evidence="6" id="KW-1048">Host nucleus</keyword>
<name>A0A5Q2WBH7_9VIRU</name>
<evidence type="ECO:0000256" key="18">
    <source>
        <dbReference type="ARBA" id="ARBA00023125"/>
    </source>
</evidence>
<dbReference type="Proteomes" id="UP000503488">
    <property type="component" value="Segment"/>
</dbReference>
<evidence type="ECO:0000256" key="9">
    <source>
        <dbReference type="ARBA" id="ARBA00022705"/>
    </source>
</evidence>
<evidence type="ECO:0000256" key="11">
    <source>
        <dbReference type="ARBA" id="ARBA00022723"/>
    </source>
</evidence>
<comment type="cofactor">
    <cofactor evidence="1">
        <name>Mn(2+)</name>
        <dbReference type="ChEBI" id="CHEBI:29035"/>
    </cofactor>
</comment>
<comment type="similarity">
    <text evidence="4">Belongs to the nanoviruses/circoviruses replication-associated protein family.</text>
</comment>
<evidence type="ECO:0000256" key="17">
    <source>
        <dbReference type="ARBA" id="ARBA00023124"/>
    </source>
</evidence>
<evidence type="ECO:0000256" key="14">
    <source>
        <dbReference type="ARBA" id="ARBA00022801"/>
    </source>
</evidence>
<protein>
    <recommendedName>
        <fullName evidence="5">Replication-associated protein</fullName>
    </recommendedName>
    <alternativeName>
        <fullName evidence="20">ATP-dependent helicase Rep</fullName>
    </alternativeName>
    <alternativeName>
        <fullName evidence="21">RepP</fullName>
    </alternativeName>
</protein>
<evidence type="ECO:0000256" key="20">
    <source>
        <dbReference type="ARBA" id="ARBA00030754"/>
    </source>
</evidence>
<evidence type="ECO:0000256" key="10">
    <source>
        <dbReference type="ARBA" id="ARBA00022722"/>
    </source>
</evidence>
<dbReference type="SUPFAM" id="SSF52540">
    <property type="entry name" value="P-loop containing nucleoside triphosphate hydrolases"/>
    <property type="match status" value="1"/>
</dbReference>
<comment type="subcellular location">
    <subcellularLocation>
        <location evidence="3">Host nucleus</location>
    </subcellularLocation>
</comment>
<dbReference type="GO" id="GO:0003724">
    <property type="term" value="F:RNA helicase activity"/>
    <property type="evidence" value="ECO:0007669"/>
    <property type="project" value="InterPro"/>
</dbReference>
<dbReference type="GO" id="GO:0003677">
    <property type="term" value="F:DNA binding"/>
    <property type="evidence" value="ECO:0007669"/>
    <property type="project" value="UniProtKB-KW"/>
</dbReference>
<dbReference type="GO" id="GO:0000166">
    <property type="term" value="F:nucleotide binding"/>
    <property type="evidence" value="ECO:0007669"/>
    <property type="project" value="UniProtKB-KW"/>
</dbReference>
<dbReference type="GO" id="GO:0016787">
    <property type="term" value="F:hydrolase activity"/>
    <property type="evidence" value="ECO:0007669"/>
    <property type="project" value="UniProtKB-KW"/>
</dbReference>
<evidence type="ECO:0000259" key="23">
    <source>
        <dbReference type="PROSITE" id="PS52020"/>
    </source>
</evidence>
<evidence type="ECO:0000256" key="15">
    <source>
        <dbReference type="ARBA" id="ARBA00022806"/>
    </source>
</evidence>
<keyword evidence="11" id="KW-0479">Metal-binding</keyword>
<comment type="catalytic activity">
    <reaction evidence="22">
        <text>ATP + H2O = ADP + phosphate + H(+)</text>
        <dbReference type="Rhea" id="RHEA:13065"/>
        <dbReference type="ChEBI" id="CHEBI:15377"/>
        <dbReference type="ChEBI" id="CHEBI:15378"/>
        <dbReference type="ChEBI" id="CHEBI:30616"/>
        <dbReference type="ChEBI" id="CHEBI:43474"/>
        <dbReference type="ChEBI" id="CHEBI:456216"/>
    </reaction>
</comment>
<dbReference type="GO" id="GO:0006260">
    <property type="term" value="P:DNA replication"/>
    <property type="evidence" value="ECO:0007669"/>
    <property type="project" value="UniProtKB-KW"/>
</dbReference>
<evidence type="ECO:0000256" key="6">
    <source>
        <dbReference type="ARBA" id="ARBA00022562"/>
    </source>
</evidence>
<evidence type="ECO:0000256" key="7">
    <source>
        <dbReference type="ARBA" id="ARBA00022679"/>
    </source>
</evidence>
<feature type="domain" description="CRESS-DNA virus Rep endonuclease" evidence="23">
    <location>
        <begin position="5"/>
        <end position="99"/>
    </location>
</feature>
<evidence type="ECO:0000256" key="1">
    <source>
        <dbReference type="ARBA" id="ARBA00001936"/>
    </source>
</evidence>
<dbReference type="InterPro" id="IPR000605">
    <property type="entry name" value="Helicase_SF3_ssDNA/RNA_vir"/>
</dbReference>
<keyword evidence="7" id="KW-0808">Transferase</keyword>
<evidence type="ECO:0000313" key="25">
    <source>
        <dbReference type="Proteomes" id="UP000503488"/>
    </source>
</evidence>
<keyword evidence="17" id="KW-0190">Covalent protein-DNA linkage</keyword>
<proteinExistence type="inferred from homology"/>
<keyword evidence="12" id="KW-0547">Nucleotide-binding</keyword>
<accession>A0A5Q2WBH7</accession>
<keyword evidence="16" id="KW-0067">ATP-binding</keyword>
<sequence length="274" mass="31448">MPSTTQQGRYWLLTIPQHQYTPYLPSHCIWIRGQLERGEQTEYVHWQLVVCFKLKTRLGGVRSVFGNVHAELSRSAAANDYVWKQDTYVDGTRFELGQRPVARNSKTDWDVVWKSAVTGDFEAIPSSIRVSSYAAISRIKKDHLKPVAMERYVSVYVGPTGVGKSRRAWSEAGFDAYPKDPNTKFWDGYQGQAHVVMDEFRGKIDISNILRWTDRYPVSVETKGSGCVFSASKLWITSNLHPMSWYPDLDAETKDALMRRLNVEIMDESYYGNE</sequence>
<evidence type="ECO:0000256" key="21">
    <source>
        <dbReference type="ARBA" id="ARBA00032243"/>
    </source>
</evidence>
<dbReference type="GO" id="GO:0003723">
    <property type="term" value="F:RNA binding"/>
    <property type="evidence" value="ECO:0007669"/>
    <property type="project" value="InterPro"/>
</dbReference>
<keyword evidence="10" id="KW-0540">Nuclease</keyword>
<keyword evidence="8" id="KW-0548">Nucleotidyltransferase</keyword>
<dbReference type="EMBL" id="MN582110">
    <property type="protein sequence ID" value="QGH73614.1"/>
    <property type="molecule type" value="Genomic_DNA"/>
</dbReference>
<dbReference type="GO" id="GO:0046872">
    <property type="term" value="F:metal ion binding"/>
    <property type="evidence" value="ECO:0007669"/>
    <property type="project" value="UniProtKB-KW"/>
</dbReference>
<dbReference type="GO" id="GO:0016779">
    <property type="term" value="F:nucleotidyltransferase activity"/>
    <property type="evidence" value="ECO:0007669"/>
    <property type="project" value="UniProtKB-KW"/>
</dbReference>
<keyword evidence="25" id="KW-1185">Reference proteome</keyword>
<keyword evidence="13" id="KW-0255">Endonuclease</keyword>
<dbReference type="InterPro" id="IPR049912">
    <property type="entry name" value="CRESS_DNA_REP"/>
</dbReference>
<keyword evidence="19" id="KW-0511">Multifunctional enzyme</keyword>
<keyword evidence="15" id="KW-0347">Helicase</keyword>
<evidence type="ECO:0000256" key="12">
    <source>
        <dbReference type="ARBA" id="ARBA00022741"/>
    </source>
</evidence>
<comment type="cofactor">
    <cofactor evidence="2">
        <name>Mg(2+)</name>
        <dbReference type="ChEBI" id="CHEBI:18420"/>
    </cofactor>
</comment>
<evidence type="ECO:0000256" key="2">
    <source>
        <dbReference type="ARBA" id="ARBA00001946"/>
    </source>
</evidence>
<evidence type="ECO:0000256" key="22">
    <source>
        <dbReference type="ARBA" id="ARBA00049360"/>
    </source>
</evidence>